<dbReference type="Proteomes" id="UP000828390">
    <property type="component" value="Unassembled WGS sequence"/>
</dbReference>
<reference evidence="1" key="2">
    <citation type="submission" date="2020-11" db="EMBL/GenBank/DDBJ databases">
        <authorList>
            <person name="McCartney M.A."/>
            <person name="Auch B."/>
            <person name="Kono T."/>
            <person name="Mallez S."/>
            <person name="Becker A."/>
            <person name="Gohl D.M."/>
            <person name="Silverstein K.A.T."/>
            <person name="Koren S."/>
            <person name="Bechman K.B."/>
            <person name="Herman A."/>
            <person name="Abrahante J.E."/>
            <person name="Garbe J."/>
        </authorList>
    </citation>
    <scope>NUCLEOTIDE SEQUENCE</scope>
    <source>
        <strain evidence="1">Duluth1</strain>
        <tissue evidence="1">Whole animal</tissue>
    </source>
</reference>
<comment type="caution">
    <text evidence="1">The sequence shown here is derived from an EMBL/GenBank/DDBJ whole genome shotgun (WGS) entry which is preliminary data.</text>
</comment>
<sequence length="94" mass="10667">MDYSQLSQIKAYVLTIKECTLQEWPLENPLLRTGSSKLACTLQEWPLENPLLRTDSSKLARTLQEWPLENPLLRTGSSKLALQMLATLIHTSEA</sequence>
<evidence type="ECO:0000313" key="1">
    <source>
        <dbReference type="EMBL" id="KAH3793265.1"/>
    </source>
</evidence>
<name>A0A9D4J009_DREPO</name>
<protein>
    <submittedName>
        <fullName evidence="1">Uncharacterized protein</fullName>
    </submittedName>
</protein>
<evidence type="ECO:0000313" key="2">
    <source>
        <dbReference type="Proteomes" id="UP000828390"/>
    </source>
</evidence>
<reference evidence="1" key="1">
    <citation type="journal article" date="2019" name="bioRxiv">
        <title>The Genome of the Zebra Mussel, Dreissena polymorpha: A Resource for Invasive Species Research.</title>
        <authorList>
            <person name="McCartney M.A."/>
            <person name="Auch B."/>
            <person name="Kono T."/>
            <person name="Mallez S."/>
            <person name="Zhang Y."/>
            <person name="Obille A."/>
            <person name="Becker A."/>
            <person name="Abrahante J.E."/>
            <person name="Garbe J."/>
            <person name="Badalamenti J.P."/>
            <person name="Herman A."/>
            <person name="Mangelson H."/>
            <person name="Liachko I."/>
            <person name="Sullivan S."/>
            <person name="Sone E.D."/>
            <person name="Koren S."/>
            <person name="Silverstein K.A.T."/>
            <person name="Beckman K.B."/>
            <person name="Gohl D.M."/>
        </authorList>
    </citation>
    <scope>NUCLEOTIDE SEQUENCE</scope>
    <source>
        <strain evidence="1">Duluth1</strain>
        <tissue evidence="1">Whole animal</tissue>
    </source>
</reference>
<dbReference type="EMBL" id="JAIWYP010000007">
    <property type="protein sequence ID" value="KAH3793265.1"/>
    <property type="molecule type" value="Genomic_DNA"/>
</dbReference>
<proteinExistence type="predicted"/>
<dbReference type="AlphaFoldDB" id="A0A9D4J009"/>
<organism evidence="1 2">
    <name type="scientific">Dreissena polymorpha</name>
    <name type="common">Zebra mussel</name>
    <name type="synonym">Mytilus polymorpha</name>
    <dbReference type="NCBI Taxonomy" id="45954"/>
    <lineage>
        <taxon>Eukaryota</taxon>
        <taxon>Metazoa</taxon>
        <taxon>Spiralia</taxon>
        <taxon>Lophotrochozoa</taxon>
        <taxon>Mollusca</taxon>
        <taxon>Bivalvia</taxon>
        <taxon>Autobranchia</taxon>
        <taxon>Heteroconchia</taxon>
        <taxon>Euheterodonta</taxon>
        <taxon>Imparidentia</taxon>
        <taxon>Neoheterodontei</taxon>
        <taxon>Myida</taxon>
        <taxon>Dreissenoidea</taxon>
        <taxon>Dreissenidae</taxon>
        <taxon>Dreissena</taxon>
    </lineage>
</organism>
<keyword evidence="2" id="KW-1185">Reference proteome</keyword>
<gene>
    <name evidence="1" type="ORF">DPMN_146772</name>
</gene>
<accession>A0A9D4J009</accession>